<name>A0A4V3GYI8_9FIRM</name>
<keyword evidence="4" id="KW-0963">Cytoplasm</keyword>
<dbReference type="NCBIfam" id="TIGR01003">
    <property type="entry name" value="PTS_HPr_family"/>
    <property type="match status" value="1"/>
</dbReference>
<keyword evidence="5" id="KW-0598">Phosphotransferase system</keyword>
<dbReference type="PANTHER" id="PTHR33705">
    <property type="entry name" value="PHOSPHOCARRIER PROTEIN HPR"/>
    <property type="match status" value="1"/>
</dbReference>
<sequence length="138" mass="15424">MIEKAIIFRNKKGLHARPASILVAESKKFDSEIKLFKENKEANISSILGLICLEAKDGDKLTIKAEGSDEDKAIKVMSDLIENKLALINYKQYKKKVAKEINDELTDYNVPNPSEVISMIGKGVRKAMRSIGIEDLSE</sequence>
<dbReference type="GO" id="GO:0016740">
    <property type="term" value="F:transferase activity"/>
    <property type="evidence" value="ECO:0007669"/>
    <property type="project" value="UniProtKB-KW"/>
</dbReference>
<comment type="subcellular location">
    <subcellularLocation>
        <location evidence="2">Cytoplasm</location>
    </subcellularLocation>
</comment>
<feature type="domain" description="HPr" evidence="6">
    <location>
        <begin position="1"/>
        <end position="88"/>
    </location>
</feature>
<dbReference type="PROSITE" id="PS51350">
    <property type="entry name" value="PTS_HPR_DOM"/>
    <property type="match status" value="1"/>
</dbReference>
<gene>
    <name evidence="7" type="ORF">C7959_10477</name>
</gene>
<protein>
    <recommendedName>
        <fullName evidence="3">Phosphocarrier protein HPr</fullName>
    </recommendedName>
</protein>
<evidence type="ECO:0000256" key="3">
    <source>
        <dbReference type="ARBA" id="ARBA00020422"/>
    </source>
</evidence>
<evidence type="ECO:0000313" key="7">
    <source>
        <dbReference type="EMBL" id="TDX52951.1"/>
    </source>
</evidence>
<dbReference type="STRING" id="926561.GCA_000379025_00381"/>
<accession>A0A4V3GYI8</accession>
<evidence type="ECO:0000259" key="6">
    <source>
        <dbReference type="PROSITE" id="PS51350"/>
    </source>
</evidence>
<evidence type="ECO:0000313" key="8">
    <source>
        <dbReference type="Proteomes" id="UP000295832"/>
    </source>
</evidence>
<evidence type="ECO:0000256" key="1">
    <source>
        <dbReference type="ARBA" id="ARBA00003681"/>
    </source>
</evidence>
<dbReference type="Proteomes" id="UP000295832">
    <property type="component" value="Unassembled WGS sequence"/>
</dbReference>
<dbReference type="Gene3D" id="3.30.1340.10">
    <property type="entry name" value="HPr-like"/>
    <property type="match status" value="1"/>
</dbReference>
<proteinExistence type="predicted"/>
<dbReference type="CDD" id="cd00367">
    <property type="entry name" value="PTS-HPr_like"/>
    <property type="match status" value="1"/>
</dbReference>
<dbReference type="InterPro" id="IPR050399">
    <property type="entry name" value="HPr"/>
</dbReference>
<comment type="function">
    <text evidence="1">General (non sugar-specific) component of the phosphoenolpyruvate-dependent sugar phosphotransferase system (sugar PTS). This major carbohydrate active-transport system catalyzes the phosphorylation of incoming sugar substrates concomitantly with their translocation across the cell membrane. The phosphoryl group from phosphoenolpyruvate (PEP) is transferred to the phosphoryl carrier protein HPr by enzyme I. Phospho-HPr then transfers it to the PTS EIIA domain.</text>
</comment>
<dbReference type="InterPro" id="IPR001020">
    <property type="entry name" value="PTS_HPr_His_P_site"/>
</dbReference>
<dbReference type="Pfam" id="PF00381">
    <property type="entry name" value="PTS-HPr"/>
    <property type="match status" value="1"/>
</dbReference>
<organism evidence="7 8">
    <name type="scientific">Orenia marismortui</name>
    <dbReference type="NCBI Taxonomy" id="46469"/>
    <lineage>
        <taxon>Bacteria</taxon>
        <taxon>Bacillati</taxon>
        <taxon>Bacillota</taxon>
        <taxon>Clostridia</taxon>
        <taxon>Halanaerobiales</taxon>
        <taxon>Halobacteroidaceae</taxon>
        <taxon>Orenia</taxon>
    </lineage>
</organism>
<keyword evidence="7" id="KW-0808">Transferase</keyword>
<evidence type="ECO:0000256" key="4">
    <source>
        <dbReference type="ARBA" id="ARBA00022490"/>
    </source>
</evidence>
<dbReference type="InterPro" id="IPR000032">
    <property type="entry name" value="HPr-like"/>
</dbReference>
<dbReference type="GO" id="GO:0009401">
    <property type="term" value="P:phosphoenolpyruvate-dependent sugar phosphotransferase system"/>
    <property type="evidence" value="ECO:0007669"/>
    <property type="project" value="UniProtKB-KW"/>
</dbReference>
<dbReference type="RefSeq" id="WP_018247607.1">
    <property type="nucleotide sequence ID" value="NZ_SOEG01000004.1"/>
</dbReference>
<dbReference type="PROSITE" id="PS00369">
    <property type="entry name" value="PTS_HPR_HIS"/>
    <property type="match status" value="1"/>
</dbReference>
<comment type="caution">
    <text evidence="7">The sequence shown here is derived from an EMBL/GenBank/DDBJ whole genome shotgun (WGS) entry which is preliminary data.</text>
</comment>
<evidence type="ECO:0000256" key="5">
    <source>
        <dbReference type="ARBA" id="ARBA00022683"/>
    </source>
</evidence>
<dbReference type="SUPFAM" id="SSF55594">
    <property type="entry name" value="HPr-like"/>
    <property type="match status" value="1"/>
</dbReference>
<dbReference type="PRINTS" id="PR00107">
    <property type="entry name" value="PHOSPHOCPHPR"/>
</dbReference>
<dbReference type="AlphaFoldDB" id="A0A4V3GYI8"/>
<dbReference type="PANTHER" id="PTHR33705:SF2">
    <property type="entry name" value="PHOSPHOCARRIER PROTEIN NPR"/>
    <property type="match status" value="1"/>
</dbReference>
<dbReference type="GO" id="GO:0005737">
    <property type="term" value="C:cytoplasm"/>
    <property type="evidence" value="ECO:0007669"/>
    <property type="project" value="UniProtKB-SubCell"/>
</dbReference>
<evidence type="ECO:0000256" key="2">
    <source>
        <dbReference type="ARBA" id="ARBA00004496"/>
    </source>
</evidence>
<dbReference type="EMBL" id="SOEG01000004">
    <property type="protein sequence ID" value="TDX52951.1"/>
    <property type="molecule type" value="Genomic_DNA"/>
</dbReference>
<dbReference type="InterPro" id="IPR035895">
    <property type="entry name" value="HPr-like_sf"/>
</dbReference>
<keyword evidence="8" id="KW-1185">Reference proteome</keyword>
<reference evidence="7 8" key="1">
    <citation type="submission" date="2019-03" db="EMBL/GenBank/DDBJ databases">
        <title>Subsurface microbial communities from deep shales in Ohio and West Virginia, USA.</title>
        <authorList>
            <person name="Wrighton K."/>
        </authorList>
    </citation>
    <scope>NUCLEOTIDE SEQUENCE [LARGE SCALE GENOMIC DNA]</scope>
    <source>
        <strain evidence="7 8">MSL 6dP</strain>
    </source>
</reference>